<evidence type="ECO:0000256" key="1">
    <source>
        <dbReference type="SAM" id="MobiDB-lite"/>
    </source>
</evidence>
<feature type="compositionally biased region" description="Basic and acidic residues" evidence="1">
    <location>
        <begin position="59"/>
        <end position="69"/>
    </location>
</feature>
<dbReference type="RefSeq" id="WP_130274847.1">
    <property type="nucleotide sequence ID" value="NZ_SGXG01000001.1"/>
</dbReference>
<dbReference type="Proteomes" id="UP000292209">
    <property type="component" value="Unassembled WGS sequence"/>
</dbReference>
<evidence type="ECO:0000313" key="3">
    <source>
        <dbReference type="Proteomes" id="UP000292209"/>
    </source>
</evidence>
<evidence type="ECO:0000313" key="2">
    <source>
        <dbReference type="EMBL" id="RZS95801.1"/>
    </source>
</evidence>
<gene>
    <name evidence="2" type="ORF">BC751_1345</name>
</gene>
<reference evidence="2 3" key="1">
    <citation type="submission" date="2019-02" db="EMBL/GenBank/DDBJ databases">
        <title>Genomic Encyclopedia of Archaeal and Bacterial Type Strains, Phase II (KMG-II): from individual species to whole genera.</title>
        <authorList>
            <person name="Goeker M."/>
        </authorList>
    </citation>
    <scope>NUCLEOTIDE SEQUENCE [LARGE SCALE GENOMIC DNA]</scope>
    <source>
        <strain evidence="2 3">DSM 21411</strain>
    </source>
</reference>
<dbReference type="AlphaFoldDB" id="A0A4Q7P6Z6"/>
<sequence>MTQQFKAAEDSIKKELQLKAEMVQDSVKREAERRVSDTKEKVTEEAKNVLKGLIRPRTTKPDTTKKNDN</sequence>
<dbReference type="EMBL" id="SGXG01000001">
    <property type="protein sequence ID" value="RZS95801.1"/>
    <property type="molecule type" value="Genomic_DNA"/>
</dbReference>
<keyword evidence="3" id="KW-1185">Reference proteome</keyword>
<accession>A0A4Q7P6Z6</accession>
<organism evidence="2 3">
    <name type="scientific">Cecembia calidifontis</name>
    <dbReference type="NCBI Taxonomy" id="1187080"/>
    <lineage>
        <taxon>Bacteria</taxon>
        <taxon>Pseudomonadati</taxon>
        <taxon>Bacteroidota</taxon>
        <taxon>Cytophagia</taxon>
        <taxon>Cytophagales</taxon>
        <taxon>Cyclobacteriaceae</taxon>
        <taxon>Cecembia</taxon>
    </lineage>
</organism>
<proteinExistence type="predicted"/>
<feature type="compositionally biased region" description="Basic and acidic residues" evidence="1">
    <location>
        <begin position="26"/>
        <end position="48"/>
    </location>
</feature>
<feature type="region of interest" description="Disordered" evidence="1">
    <location>
        <begin position="24"/>
        <end position="69"/>
    </location>
</feature>
<protein>
    <submittedName>
        <fullName evidence="2">Uncharacterized protein</fullName>
    </submittedName>
</protein>
<comment type="caution">
    <text evidence="2">The sequence shown here is derived from an EMBL/GenBank/DDBJ whole genome shotgun (WGS) entry which is preliminary data.</text>
</comment>
<name>A0A4Q7P6Z6_9BACT</name>